<accession>A0ACC3D2T2</accession>
<dbReference type="Proteomes" id="UP001186974">
    <property type="component" value="Unassembled WGS sequence"/>
</dbReference>
<evidence type="ECO:0000313" key="2">
    <source>
        <dbReference type="Proteomes" id="UP001186974"/>
    </source>
</evidence>
<feature type="non-terminal residue" evidence="1">
    <location>
        <position position="1"/>
    </location>
</feature>
<evidence type="ECO:0000313" key="1">
    <source>
        <dbReference type="EMBL" id="KAK3060824.1"/>
    </source>
</evidence>
<sequence length="246" mass="27265">LTDEDPVWLDQELILKVKKFHAAAATAGEEGVATKRDEPLRVKVSFSKAGSMSVEFDTVPRVPMSVLFPSSLRTPEELEAELTPEPSKEFKPSAATGGVLRVGASGYTTNRDGSPMFCFYLDSEATENSAYTSLKTTRREMYDAARARVLPKGASPYHEVLMYDYEGRMTEGSLTTVYFWRNERWVTPPVEIGAGGQRGTTRRWALEKGFCVEEVVEKESVVGGEIVWVSNGVRGFGYGKVQERKG</sequence>
<proteinExistence type="predicted"/>
<keyword evidence="2" id="KW-1185">Reference proteome</keyword>
<protein>
    <submittedName>
        <fullName evidence="1">Uncharacterized protein</fullName>
    </submittedName>
</protein>
<name>A0ACC3D2T2_9PEZI</name>
<gene>
    <name evidence="1" type="ORF">LTS18_007610</name>
</gene>
<comment type="caution">
    <text evidence="1">The sequence shown here is derived from an EMBL/GenBank/DDBJ whole genome shotgun (WGS) entry which is preliminary data.</text>
</comment>
<dbReference type="EMBL" id="JAWDJW010008263">
    <property type="protein sequence ID" value="KAK3060824.1"/>
    <property type="molecule type" value="Genomic_DNA"/>
</dbReference>
<organism evidence="1 2">
    <name type="scientific">Coniosporium uncinatum</name>
    <dbReference type="NCBI Taxonomy" id="93489"/>
    <lineage>
        <taxon>Eukaryota</taxon>
        <taxon>Fungi</taxon>
        <taxon>Dikarya</taxon>
        <taxon>Ascomycota</taxon>
        <taxon>Pezizomycotina</taxon>
        <taxon>Dothideomycetes</taxon>
        <taxon>Dothideomycetes incertae sedis</taxon>
        <taxon>Coniosporium</taxon>
    </lineage>
</organism>
<reference evidence="1" key="1">
    <citation type="submission" date="2024-09" db="EMBL/GenBank/DDBJ databases">
        <title>Black Yeasts Isolated from many extreme environments.</title>
        <authorList>
            <person name="Coleine C."/>
            <person name="Stajich J.E."/>
            <person name="Selbmann L."/>
        </authorList>
    </citation>
    <scope>NUCLEOTIDE SEQUENCE</scope>
    <source>
        <strain evidence="1">CCFEE 5737</strain>
    </source>
</reference>